<accession>A0A182KB87</accession>
<feature type="compositionally biased region" description="Basic and acidic residues" evidence="1">
    <location>
        <begin position="228"/>
        <end position="237"/>
    </location>
</feature>
<evidence type="ECO:0000313" key="2">
    <source>
        <dbReference type="EnsemblMetazoa" id="ACHR008024-PA"/>
    </source>
</evidence>
<sequence>MYKPLPHGSCKSDLRQHRNRRLALVKKRAIRLVQTFAARRAIPHYFQKRVKQTLLAKTSASTHNSAVDNAPSVNGSADVTFGEVTENSKPITTESEELGNIQVKEEDPSTIPQEHIVPSATEDSKILTVSASRTTIIDRTDTLSTIKEYYSIQSAIRLLLAMLQERMEEVESLQKKSIMAAPKEEFPKEANDSLPTDNGAESNGPLTEDDPTVNESLLKTDVNGTTDRPVETADPNKENNVPIDSTLETVAVALTRVISTPSKDEPREDARSYSFLETSKSDILDPTYTCDIELEPLERRKNRSIVDSLLNKFNLSPPAKATPPSSFSDNSLDGMEGRRSLRDRTKIAARPRYIEIPEEPRKMRVSKVFGKLHKTLNLDLDCTNSNSSTEFYGFDEGEIVKLDKPSVPGLLPTPIVKKSQPFAPFLAYGSSMDADKVETGAETRSDLFREEGLISFGSLPPRLECPQRPTDMVRPRTVAQKRILVQRENDVRYLMIDNESKIFQFLKKRSKNIDAALDFCRMKELQDQKIPFTRDTWRALAWLRTEKGRYYFQTMNIDNRTIKLTGCQGNHRFKTLVRNPLYSSPVVASRGHRYHYVSNCHCPPFPEGVTLNISPDADGMRNNNNLSRSDTEQQMVGDNSRYLYRGSSNDTGHQNKRSYPGTKPGPLSSKCLQPSPDDDPTLGRLEIFKMPPVELEVFPKLNRPLDGYVKPFLKMILPHDGITENWARFAVSTLTADGTYEDKKVKGLNEKEEHSFVFELPYLNNQRRMLIRRRFLACPGSPVQCDVEQFEKLMDVKLTFRAAIDQALAEGKGDEIDPDELVCADILSAITDSVAIGLAEDIFVKDDPDVEYVKREGKARPFREQITMPIKIETPLPGAGDVKTSTPSPAARNDVGLGADATIPSANGSVTSEGSSNKTVDPVKSKLL</sequence>
<dbReference type="STRING" id="43041.A0A182KB87"/>
<reference evidence="2" key="2">
    <citation type="submission" date="2020-05" db="UniProtKB">
        <authorList>
            <consortium name="EnsemblMetazoa"/>
        </authorList>
    </citation>
    <scope>IDENTIFICATION</scope>
    <source>
        <strain evidence="2">ACHKN1017</strain>
    </source>
</reference>
<dbReference type="VEuPathDB" id="VectorBase:ACHR008024"/>
<feature type="compositionally biased region" description="Polar residues" evidence="1">
    <location>
        <begin position="213"/>
        <end position="226"/>
    </location>
</feature>
<feature type="region of interest" description="Disordered" evidence="1">
    <location>
        <begin position="869"/>
        <end position="928"/>
    </location>
</feature>
<protein>
    <submittedName>
        <fullName evidence="2">Uncharacterized protein</fullName>
    </submittedName>
</protein>
<feature type="compositionally biased region" description="Polar residues" evidence="1">
    <location>
        <begin position="193"/>
        <end position="205"/>
    </location>
</feature>
<dbReference type="EnsemblMetazoa" id="ACHR008024-RA">
    <property type="protein sequence ID" value="ACHR008024-PA"/>
    <property type="gene ID" value="ACHR008024"/>
</dbReference>
<proteinExistence type="predicted"/>
<evidence type="ECO:0000256" key="1">
    <source>
        <dbReference type="SAM" id="MobiDB-lite"/>
    </source>
</evidence>
<organism evidence="2 3">
    <name type="scientific">Anopheles christyi</name>
    <dbReference type="NCBI Taxonomy" id="43041"/>
    <lineage>
        <taxon>Eukaryota</taxon>
        <taxon>Metazoa</taxon>
        <taxon>Ecdysozoa</taxon>
        <taxon>Arthropoda</taxon>
        <taxon>Hexapoda</taxon>
        <taxon>Insecta</taxon>
        <taxon>Pterygota</taxon>
        <taxon>Neoptera</taxon>
        <taxon>Endopterygota</taxon>
        <taxon>Diptera</taxon>
        <taxon>Nematocera</taxon>
        <taxon>Culicoidea</taxon>
        <taxon>Culicidae</taxon>
        <taxon>Anophelinae</taxon>
        <taxon>Anopheles</taxon>
    </lineage>
</organism>
<dbReference type="AlphaFoldDB" id="A0A182KB87"/>
<evidence type="ECO:0000313" key="3">
    <source>
        <dbReference type="Proteomes" id="UP000075881"/>
    </source>
</evidence>
<name>A0A182KB87_9DIPT</name>
<feature type="region of interest" description="Disordered" evidence="1">
    <location>
        <begin position="316"/>
        <end position="338"/>
    </location>
</feature>
<reference evidence="3" key="1">
    <citation type="submission" date="2013-03" db="EMBL/GenBank/DDBJ databases">
        <title>The Genome Sequence of Anopheles christyi ACHKN1017.</title>
        <authorList>
            <consortium name="The Broad Institute Genomics Platform"/>
            <person name="Neafsey D.E."/>
            <person name="Besansky N."/>
            <person name="Walker B."/>
            <person name="Young S.K."/>
            <person name="Zeng Q."/>
            <person name="Gargeya S."/>
            <person name="Fitzgerald M."/>
            <person name="Haas B."/>
            <person name="Abouelleil A."/>
            <person name="Allen A.W."/>
            <person name="Alvarado L."/>
            <person name="Arachchi H.M."/>
            <person name="Berlin A.M."/>
            <person name="Chapman S.B."/>
            <person name="Gainer-Dewar J."/>
            <person name="Goldberg J."/>
            <person name="Griggs A."/>
            <person name="Gujja S."/>
            <person name="Hansen M."/>
            <person name="Howarth C."/>
            <person name="Imamovic A."/>
            <person name="Ireland A."/>
            <person name="Larimer J."/>
            <person name="McCowan C."/>
            <person name="Murphy C."/>
            <person name="Pearson M."/>
            <person name="Poon T.W."/>
            <person name="Priest M."/>
            <person name="Roberts A."/>
            <person name="Saif S."/>
            <person name="Shea T."/>
            <person name="Sisk P."/>
            <person name="Sykes S."/>
            <person name="Wortman J."/>
            <person name="Nusbaum C."/>
            <person name="Birren B."/>
        </authorList>
    </citation>
    <scope>NUCLEOTIDE SEQUENCE [LARGE SCALE GENOMIC DNA]</scope>
    <source>
        <strain evidence="3">ACHKN1017</strain>
    </source>
</reference>
<feature type="compositionally biased region" description="Basic and acidic residues" evidence="1">
    <location>
        <begin position="182"/>
        <end position="191"/>
    </location>
</feature>
<feature type="compositionally biased region" description="Polar residues" evidence="1">
    <location>
        <begin position="621"/>
        <end position="637"/>
    </location>
</feature>
<feature type="compositionally biased region" description="Polar residues" evidence="1">
    <location>
        <begin position="904"/>
        <end position="919"/>
    </location>
</feature>
<keyword evidence="3" id="KW-1185">Reference proteome</keyword>
<feature type="region of interest" description="Disordered" evidence="1">
    <location>
        <begin position="181"/>
        <end position="241"/>
    </location>
</feature>
<feature type="region of interest" description="Disordered" evidence="1">
    <location>
        <begin position="613"/>
        <end position="677"/>
    </location>
</feature>
<dbReference type="Proteomes" id="UP000075881">
    <property type="component" value="Unassembled WGS sequence"/>
</dbReference>